<accession>A0A8J5V934</accession>
<keyword evidence="11" id="KW-1185">Reference proteome</keyword>
<dbReference type="InterPro" id="IPR035810">
    <property type="entry name" value="PEBP_euk"/>
</dbReference>
<keyword evidence="6" id="KW-0687">Ribonucleoprotein</keyword>
<dbReference type="InterPro" id="IPR008914">
    <property type="entry name" value="PEBP"/>
</dbReference>
<evidence type="ECO:0000313" key="11">
    <source>
        <dbReference type="Proteomes" id="UP000729913"/>
    </source>
</evidence>
<dbReference type="Proteomes" id="UP000729913">
    <property type="component" value="Unassembled WGS sequence"/>
</dbReference>
<dbReference type="GO" id="GO:0005762">
    <property type="term" value="C:mitochondrial large ribosomal subunit"/>
    <property type="evidence" value="ECO:0007669"/>
    <property type="project" value="TreeGrafter"/>
</dbReference>
<keyword evidence="3" id="KW-0689">Ribosomal protein</keyword>
<name>A0A8J5V934_9HYME</name>
<evidence type="ECO:0000256" key="6">
    <source>
        <dbReference type="ARBA" id="ARBA00023274"/>
    </source>
</evidence>
<keyword evidence="2" id="KW-0809">Transit peptide</keyword>
<evidence type="ECO:0000256" key="3">
    <source>
        <dbReference type="ARBA" id="ARBA00022980"/>
    </source>
</evidence>
<dbReference type="EMBL" id="JAAOIC020000044">
    <property type="protein sequence ID" value="KAG8038359.1"/>
    <property type="molecule type" value="Genomic_DNA"/>
</dbReference>
<evidence type="ECO:0000256" key="7">
    <source>
        <dbReference type="ARBA" id="ARBA00038016"/>
    </source>
</evidence>
<keyword evidence="5" id="KW-0496">Mitochondrion</keyword>
<dbReference type="GO" id="GO:0005743">
    <property type="term" value="C:mitochondrial inner membrane"/>
    <property type="evidence" value="ECO:0007669"/>
    <property type="project" value="UniProtKB-ARBA"/>
</dbReference>
<keyword evidence="4" id="KW-0175">Coiled coil</keyword>
<evidence type="ECO:0000256" key="1">
    <source>
        <dbReference type="ARBA" id="ARBA00004173"/>
    </source>
</evidence>
<dbReference type="AlphaFoldDB" id="A0A8J5V934"/>
<evidence type="ECO:0000256" key="4">
    <source>
        <dbReference type="ARBA" id="ARBA00023054"/>
    </source>
</evidence>
<comment type="similarity">
    <text evidence="7">Belongs to the phosphatidylethanolamine-binding protein family. Mitochondrion-specific ribosomal protein mL38 subfamily.</text>
</comment>
<sequence>MSSRLFNYLRNDLSVINYQQLRHGHKIRGKPPGVAKTLKQRLEEMRRTDPELDFKVDIGFKPIKLSRRETTTSYMEYVKEVRKNPELERKSRRKELILDLEDIKKDWSTTIAPYQIKTIAEHYNIFSDLFGDAYFYPSLPIDIKYDNNNDFIPTAHRGNLIKVSETQQAPKINYEAAPDSLWTLLLTTPDANFTSRELEYCHWFIGNIPGNDIDKGDLLIDYMRPIPPMGIGLCRYIFILYKQDKQIDFSEYRKETPCLELEKRNWKTIDFYRKYQDIITPTSLAFFQTEWDQSLKDFYHHTLQMKSPKFEYDFPPPYVRPQEWFPIRQPFNLYMDRYRDPKDINKDFLMKKLQKTHPFKGPERPLKYLRAYAFEKNMPSWLKLELSKERLKQGRVNDIE</sequence>
<dbReference type="PANTHER" id="PTHR11362:SF133">
    <property type="entry name" value="LARGE RIBOSOMAL SUBUNIT PROTEIN ML38"/>
    <property type="match status" value="1"/>
</dbReference>
<dbReference type="OrthoDB" id="2153661at2759"/>
<evidence type="ECO:0000256" key="9">
    <source>
        <dbReference type="ARBA" id="ARBA00041206"/>
    </source>
</evidence>
<comment type="subcellular location">
    <subcellularLocation>
        <location evidence="1">Mitochondrion</location>
    </subcellularLocation>
</comment>
<dbReference type="PANTHER" id="PTHR11362">
    <property type="entry name" value="PHOSPHATIDYLETHANOLAMINE-BINDING PROTEIN"/>
    <property type="match status" value="1"/>
</dbReference>
<proteinExistence type="inferred from homology"/>
<dbReference type="Pfam" id="PF01161">
    <property type="entry name" value="PBP"/>
    <property type="match status" value="1"/>
</dbReference>
<reference evidence="10" key="1">
    <citation type="submission" date="2020-03" db="EMBL/GenBank/DDBJ databases">
        <authorList>
            <person name="Chebbi M.A."/>
            <person name="Drezen J.M."/>
        </authorList>
    </citation>
    <scope>NUCLEOTIDE SEQUENCE</scope>
    <source>
        <tissue evidence="10">Whole body</tissue>
    </source>
</reference>
<evidence type="ECO:0000256" key="2">
    <source>
        <dbReference type="ARBA" id="ARBA00022946"/>
    </source>
</evidence>
<comment type="caution">
    <text evidence="10">The sequence shown here is derived from an EMBL/GenBank/DDBJ whole genome shotgun (WGS) entry which is preliminary data.</text>
</comment>
<evidence type="ECO:0000313" key="10">
    <source>
        <dbReference type="EMBL" id="KAG8038359.1"/>
    </source>
</evidence>
<evidence type="ECO:0000256" key="8">
    <source>
        <dbReference type="ARBA" id="ARBA00039444"/>
    </source>
</evidence>
<protein>
    <recommendedName>
        <fullName evidence="8">Large ribosomal subunit protein mL38</fullName>
    </recommendedName>
    <alternativeName>
        <fullName evidence="9">39S ribosomal protein L38, mitochondrial</fullName>
    </alternativeName>
</protein>
<reference evidence="10" key="2">
    <citation type="submission" date="2021-04" db="EMBL/GenBank/DDBJ databases">
        <title>Genome-wide patterns of bracovirus chromosomal integration into multiple host tissues during parasitism.</title>
        <authorList>
            <person name="Chebbi M.A.C."/>
        </authorList>
    </citation>
    <scope>NUCLEOTIDE SEQUENCE</scope>
    <source>
        <tissue evidence="10">Whole body</tissue>
    </source>
</reference>
<dbReference type="CDD" id="cd00866">
    <property type="entry name" value="PEBP_euk"/>
    <property type="match status" value="1"/>
</dbReference>
<organism evidence="10 11">
    <name type="scientific">Cotesia typhae</name>
    <dbReference type="NCBI Taxonomy" id="2053667"/>
    <lineage>
        <taxon>Eukaryota</taxon>
        <taxon>Metazoa</taxon>
        <taxon>Ecdysozoa</taxon>
        <taxon>Arthropoda</taxon>
        <taxon>Hexapoda</taxon>
        <taxon>Insecta</taxon>
        <taxon>Pterygota</taxon>
        <taxon>Neoptera</taxon>
        <taxon>Endopterygota</taxon>
        <taxon>Hymenoptera</taxon>
        <taxon>Apocrita</taxon>
        <taxon>Ichneumonoidea</taxon>
        <taxon>Braconidae</taxon>
        <taxon>Microgastrinae</taxon>
        <taxon>Cotesia</taxon>
    </lineage>
</organism>
<dbReference type="FunFam" id="3.90.280.10:FF:000002">
    <property type="entry name" value="39S ribosomal protein L38, mitochondrial"/>
    <property type="match status" value="1"/>
</dbReference>
<gene>
    <name evidence="10" type="ORF">G9C98_006686</name>
</gene>
<evidence type="ECO:0000256" key="5">
    <source>
        <dbReference type="ARBA" id="ARBA00023128"/>
    </source>
</evidence>